<dbReference type="InterPro" id="IPR001279">
    <property type="entry name" value="Metallo-B-lactamas"/>
</dbReference>
<dbReference type="GO" id="GO:0046872">
    <property type="term" value="F:metal ion binding"/>
    <property type="evidence" value="ECO:0007669"/>
    <property type="project" value="UniProtKB-KW"/>
</dbReference>
<dbReference type="PANTHER" id="PTHR46233:SF3">
    <property type="entry name" value="HYDROXYACYLGLUTATHIONE HYDROLASE GLOC"/>
    <property type="match status" value="1"/>
</dbReference>
<dbReference type="InterPro" id="IPR036866">
    <property type="entry name" value="RibonucZ/Hydroxyglut_hydro"/>
</dbReference>
<organism evidence="6 7">
    <name type="scientific">Clostridium polyendosporum</name>
    <dbReference type="NCBI Taxonomy" id="69208"/>
    <lineage>
        <taxon>Bacteria</taxon>
        <taxon>Bacillati</taxon>
        <taxon>Bacillota</taxon>
        <taxon>Clostridia</taxon>
        <taxon>Eubacteriales</taxon>
        <taxon>Clostridiaceae</taxon>
        <taxon>Clostridium</taxon>
    </lineage>
</organism>
<name>A0A919RYK1_9CLOT</name>
<dbReference type="SMART" id="SM00849">
    <property type="entry name" value="Lactamase_B"/>
    <property type="match status" value="1"/>
</dbReference>
<evidence type="ECO:0000256" key="3">
    <source>
        <dbReference type="ARBA" id="ARBA00022801"/>
    </source>
</evidence>
<keyword evidence="7" id="KW-1185">Reference proteome</keyword>
<gene>
    <name evidence="6" type="ORF">CPJCM30710_13100</name>
</gene>
<dbReference type="CDD" id="cd06262">
    <property type="entry name" value="metallo-hydrolase-like_MBL-fold"/>
    <property type="match status" value="1"/>
</dbReference>
<dbReference type="Pfam" id="PF00753">
    <property type="entry name" value="Lactamase_B"/>
    <property type="match status" value="1"/>
</dbReference>
<keyword evidence="3 6" id="KW-0378">Hydrolase</keyword>
<evidence type="ECO:0000256" key="1">
    <source>
        <dbReference type="ARBA" id="ARBA00001947"/>
    </source>
</evidence>
<dbReference type="Gene3D" id="3.60.15.10">
    <property type="entry name" value="Ribonuclease Z/Hydroxyacylglutathione hydrolase-like"/>
    <property type="match status" value="1"/>
</dbReference>
<comment type="cofactor">
    <cofactor evidence="1">
        <name>Zn(2+)</name>
        <dbReference type="ChEBI" id="CHEBI:29105"/>
    </cofactor>
</comment>
<reference evidence="6" key="1">
    <citation type="submission" date="2021-03" db="EMBL/GenBank/DDBJ databases">
        <title>Taxonomic study of Clostridium polyendosporum from meadow-gley soil under rice.</title>
        <authorList>
            <person name="Kobayashi H."/>
            <person name="Tanizawa Y."/>
            <person name="Yagura M."/>
        </authorList>
    </citation>
    <scope>NUCLEOTIDE SEQUENCE</scope>
    <source>
        <strain evidence="6">JCM 30710</strain>
    </source>
</reference>
<dbReference type="GO" id="GO:0016787">
    <property type="term" value="F:hydrolase activity"/>
    <property type="evidence" value="ECO:0007669"/>
    <property type="project" value="UniProtKB-KW"/>
</dbReference>
<protein>
    <submittedName>
        <fullName evidence="6">MBL fold hydrolase</fullName>
    </submittedName>
</protein>
<dbReference type="EMBL" id="BOPZ01000008">
    <property type="protein sequence ID" value="GIM28644.1"/>
    <property type="molecule type" value="Genomic_DNA"/>
</dbReference>
<sequence>MVIKIIPAGIYGANCYVLMDEDSKEAVILDPGGDSDIIIKNIETLGGKPKYILLTHGHVDHVDGVMDIKDKYNIPYYINKEDETFIEKGTYIYGRLPKADGYLKEGDTLTFGKEKIQCIHTPGHTPGGMCFLIGDKVFTGDTLFQESIGRTDFEGGNYNEIISSINNRLIPLGDKVEVYPGHGPKTSILQERTRNPFLNNSFLL</sequence>
<keyword evidence="2" id="KW-0479">Metal-binding</keyword>
<evidence type="ECO:0000256" key="2">
    <source>
        <dbReference type="ARBA" id="ARBA00022723"/>
    </source>
</evidence>
<proteinExistence type="predicted"/>
<dbReference type="RefSeq" id="WP_212903368.1">
    <property type="nucleotide sequence ID" value="NZ_BOPZ01000008.1"/>
</dbReference>
<dbReference type="SUPFAM" id="SSF56281">
    <property type="entry name" value="Metallo-hydrolase/oxidoreductase"/>
    <property type="match status" value="1"/>
</dbReference>
<keyword evidence="4" id="KW-0862">Zinc</keyword>
<evidence type="ECO:0000259" key="5">
    <source>
        <dbReference type="SMART" id="SM00849"/>
    </source>
</evidence>
<evidence type="ECO:0000313" key="6">
    <source>
        <dbReference type="EMBL" id="GIM28644.1"/>
    </source>
</evidence>
<feature type="domain" description="Metallo-beta-lactamase" evidence="5">
    <location>
        <begin position="12"/>
        <end position="182"/>
    </location>
</feature>
<comment type="caution">
    <text evidence="6">The sequence shown here is derived from an EMBL/GenBank/DDBJ whole genome shotgun (WGS) entry which is preliminary data.</text>
</comment>
<evidence type="ECO:0000313" key="7">
    <source>
        <dbReference type="Proteomes" id="UP000679179"/>
    </source>
</evidence>
<dbReference type="AlphaFoldDB" id="A0A919RYK1"/>
<dbReference type="InterPro" id="IPR051453">
    <property type="entry name" value="MBL_Glyoxalase_II"/>
</dbReference>
<accession>A0A919RYK1</accession>
<dbReference type="Proteomes" id="UP000679179">
    <property type="component" value="Unassembled WGS sequence"/>
</dbReference>
<evidence type="ECO:0000256" key="4">
    <source>
        <dbReference type="ARBA" id="ARBA00022833"/>
    </source>
</evidence>
<dbReference type="PANTHER" id="PTHR46233">
    <property type="entry name" value="HYDROXYACYLGLUTATHIONE HYDROLASE GLOC"/>
    <property type="match status" value="1"/>
</dbReference>